<evidence type="ECO:0000256" key="2">
    <source>
        <dbReference type="SAM" id="SignalP"/>
    </source>
</evidence>
<dbReference type="Proteomes" id="UP000278907">
    <property type="component" value="Unassembled WGS sequence"/>
</dbReference>
<sequence>MGPWNTRRRWLRASGASVITLLAAAGCAMGPEDFGPQVTSSAVTEGSAITQFRDVLSPYGTWMDLPEVGWVWHPDAKVVGADFAPYATGGRWVSSDWGWTFESDWNWGWAPFHYGRWLNKPSVGWVWWPDSEWAPAWVDWRWDESSIGWQPQPPPGLSIGLAWNFVSMSDFLRPEVGRFRVPPERAPALLRQTQPVGEHVVSSLGDFWNPGPTSAEVARVTRQPIPLAEPMTPPTGHPPRAASGTDF</sequence>
<dbReference type="Pfam" id="PF20245">
    <property type="entry name" value="DUF6600"/>
    <property type="match status" value="1"/>
</dbReference>
<feature type="signal peptide" evidence="2">
    <location>
        <begin position="1"/>
        <end position="30"/>
    </location>
</feature>
<feature type="chain" id="PRO_5045856352" description="Lipoprotein" evidence="2">
    <location>
        <begin position="31"/>
        <end position="247"/>
    </location>
</feature>
<dbReference type="PROSITE" id="PS51257">
    <property type="entry name" value="PROKAR_LIPOPROTEIN"/>
    <property type="match status" value="1"/>
</dbReference>
<feature type="region of interest" description="Disordered" evidence="1">
    <location>
        <begin position="226"/>
        <end position="247"/>
    </location>
</feature>
<dbReference type="InterPro" id="IPR046535">
    <property type="entry name" value="DUF6600"/>
</dbReference>
<evidence type="ECO:0008006" key="5">
    <source>
        <dbReference type="Google" id="ProtNLM"/>
    </source>
</evidence>
<dbReference type="EMBL" id="RAWI01000356">
    <property type="protein sequence ID" value="RKH95157.1"/>
    <property type="molecule type" value="Genomic_DNA"/>
</dbReference>
<name>A0ABX9Q8J1_9BACT</name>
<keyword evidence="2" id="KW-0732">Signal</keyword>
<keyword evidence="4" id="KW-1185">Reference proteome</keyword>
<comment type="caution">
    <text evidence="3">The sequence shown here is derived from an EMBL/GenBank/DDBJ whole genome shotgun (WGS) entry which is preliminary data.</text>
</comment>
<evidence type="ECO:0000313" key="4">
    <source>
        <dbReference type="Proteomes" id="UP000278907"/>
    </source>
</evidence>
<evidence type="ECO:0000313" key="3">
    <source>
        <dbReference type="EMBL" id="RKH95157.1"/>
    </source>
</evidence>
<evidence type="ECO:0000256" key="1">
    <source>
        <dbReference type="SAM" id="MobiDB-lite"/>
    </source>
</evidence>
<dbReference type="InterPro" id="IPR006311">
    <property type="entry name" value="TAT_signal"/>
</dbReference>
<dbReference type="PROSITE" id="PS51318">
    <property type="entry name" value="TAT"/>
    <property type="match status" value="1"/>
</dbReference>
<dbReference type="RefSeq" id="WP_120584762.1">
    <property type="nucleotide sequence ID" value="NZ_RAWI01000356.1"/>
</dbReference>
<accession>A0ABX9Q8J1</accession>
<protein>
    <recommendedName>
        <fullName evidence="5">Lipoprotein</fullName>
    </recommendedName>
</protein>
<proteinExistence type="predicted"/>
<gene>
    <name evidence="3" type="ORF">D7Y13_32345</name>
</gene>
<reference evidence="3 4" key="1">
    <citation type="submission" date="2018-09" db="EMBL/GenBank/DDBJ databases">
        <authorList>
            <person name="Livingstone P.G."/>
            <person name="Whitworth D.E."/>
        </authorList>
    </citation>
    <scope>NUCLEOTIDE SEQUENCE [LARGE SCALE GENOMIC DNA]</scope>
    <source>
        <strain evidence="3 4">CA031B</strain>
    </source>
</reference>
<organism evidence="3 4">
    <name type="scientific">Corallococcus praedator</name>
    <dbReference type="NCBI Taxonomy" id="2316724"/>
    <lineage>
        <taxon>Bacteria</taxon>
        <taxon>Pseudomonadati</taxon>
        <taxon>Myxococcota</taxon>
        <taxon>Myxococcia</taxon>
        <taxon>Myxococcales</taxon>
        <taxon>Cystobacterineae</taxon>
        <taxon>Myxococcaceae</taxon>
        <taxon>Corallococcus</taxon>
    </lineage>
</organism>